<reference evidence="2 3" key="1">
    <citation type="journal article" date="2019" name="Sci. Rep.">
        <title>Orb-weaving spider Araneus ventricosus genome elucidates the spidroin gene catalogue.</title>
        <authorList>
            <person name="Kono N."/>
            <person name="Nakamura H."/>
            <person name="Ohtoshi R."/>
            <person name="Moran D.A.P."/>
            <person name="Shinohara A."/>
            <person name="Yoshida Y."/>
            <person name="Fujiwara M."/>
            <person name="Mori M."/>
            <person name="Tomita M."/>
            <person name="Arakawa K."/>
        </authorList>
    </citation>
    <scope>NUCLEOTIDE SEQUENCE [LARGE SCALE GENOMIC DNA]</scope>
</reference>
<dbReference type="Proteomes" id="UP000499080">
    <property type="component" value="Unassembled WGS sequence"/>
</dbReference>
<sequence length="115" mass="13452">MQGQQYEEYLVTDLAILNRGQMTRTAPELPPHLGASTSYQREDVRHPRSDLTCIRPTYTTDLQWNWVSSPEVETLPLGHRGLQAICRNLEHNNYNKIVDQSQNLNQNGQWKELWF</sequence>
<dbReference type="AlphaFoldDB" id="A0A4Y2ASK5"/>
<organism evidence="2 3">
    <name type="scientific">Araneus ventricosus</name>
    <name type="common">Orbweaver spider</name>
    <name type="synonym">Epeira ventricosa</name>
    <dbReference type="NCBI Taxonomy" id="182803"/>
    <lineage>
        <taxon>Eukaryota</taxon>
        <taxon>Metazoa</taxon>
        <taxon>Ecdysozoa</taxon>
        <taxon>Arthropoda</taxon>
        <taxon>Chelicerata</taxon>
        <taxon>Arachnida</taxon>
        <taxon>Araneae</taxon>
        <taxon>Araneomorphae</taxon>
        <taxon>Entelegynae</taxon>
        <taxon>Araneoidea</taxon>
        <taxon>Araneidae</taxon>
        <taxon>Araneus</taxon>
    </lineage>
</organism>
<dbReference type="EMBL" id="BGPR01000028">
    <property type="protein sequence ID" value="GBL82155.1"/>
    <property type="molecule type" value="Genomic_DNA"/>
</dbReference>
<proteinExistence type="predicted"/>
<evidence type="ECO:0000313" key="2">
    <source>
        <dbReference type="EMBL" id="GBL82155.1"/>
    </source>
</evidence>
<accession>A0A4Y2ASK5</accession>
<evidence type="ECO:0000256" key="1">
    <source>
        <dbReference type="SAM" id="MobiDB-lite"/>
    </source>
</evidence>
<comment type="caution">
    <text evidence="2">The sequence shown here is derived from an EMBL/GenBank/DDBJ whole genome shotgun (WGS) entry which is preliminary data.</text>
</comment>
<feature type="region of interest" description="Disordered" evidence="1">
    <location>
        <begin position="25"/>
        <end position="46"/>
    </location>
</feature>
<protein>
    <submittedName>
        <fullName evidence="2">Uncharacterized protein</fullName>
    </submittedName>
</protein>
<evidence type="ECO:0000313" key="3">
    <source>
        <dbReference type="Proteomes" id="UP000499080"/>
    </source>
</evidence>
<gene>
    <name evidence="2" type="ORF">AVEN_252352_1</name>
</gene>
<keyword evidence="3" id="KW-1185">Reference proteome</keyword>
<name>A0A4Y2ASK5_ARAVE</name>